<dbReference type="SMART" id="SM00028">
    <property type="entry name" value="TPR"/>
    <property type="match status" value="2"/>
</dbReference>
<dbReference type="SUPFAM" id="SSF48452">
    <property type="entry name" value="TPR-like"/>
    <property type="match status" value="1"/>
</dbReference>
<reference evidence="4 5" key="2">
    <citation type="submission" date="2007-09" db="EMBL/GenBank/DDBJ databases">
        <title>Draft genome sequence of Clostridium bolteae (ATCC BAA-613).</title>
        <authorList>
            <person name="Sudarsanam P."/>
            <person name="Ley R."/>
            <person name="Guruge J."/>
            <person name="Turnbaugh P.J."/>
            <person name="Mahowald M."/>
            <person name="Liep D."/>
            <person name="Gordon J."/>
        </authorList>
    </citation>
    <scope>NUCLEOTIDE SEQUENCE [LARGE SCALE GENOMIC DNA]</scope>
    <source>
        <strain evidence="5">ATCC BAA-613 / DSM 15670 / CCUG 46953 / JCM 12243 / WAL 16351</strain>
    </source>
</reference>
<dbReference type="PROSITE" id="PS50005">
    <property type="entry name" value="TPR"/>
    <property type="match status" value="2"/>
</dbReference>
<name>A8RIR9_ENTBW</name>
<dbReference type="Gene3D" id="1.25.40.10">
    <property type="entry name" value="Tetratricopeptide repeat domain"/>
    <property type="match status" value="1"/>
</dbReference>
<dbReference type="GO" id="GO:0046813">
    <property type="term" value="P:receptor-mediated virion attachment to host cell"/>
    <property type="evidence" value="ECO:0007669"/>
    <property type="project" value="TreeGrafter"/>
</dbReference>
<dbReference type="PANTHER" id="PTHR44858">
    <property type="entry name" value="TETRATRICOPEPTIDE REPEAT PROTEIN 6"/>
    <property type="match status" value="1"/>
</dbReference>
<comment type="caution">
    <text evidence="4">The sequence shown here is derived from an EMBL/GenBank/DDBJ whole genome shotgun (WGS) entry which is preliminary data.</text>
</comment>
<evidence type="ECO:0000313" key="5">
    <source>
        <dbReference type="Proteomes" id="UP000005396"/>
    </source>
</evidence>
<dbReference type="Pfam" id="PF07719">
    <property type="entry name" value="TPR_2"/>
    <property type="match status" value="1"/>
</dbReference>
<dbReference type="Pfam" id="PF13432">
    <property type="entry name" value="TPR_16"/>
    <property type="match status" value="1"/>
</dbReference>
<evidence type="ECO:0000256" key="2">
    <source>
        <dbReference type="ARBA" id="ARBA00022803"/>
    </source>
</evidence>
<dbReference type="InterPro" id="IPR011990">
    <property type="entry name" value="TPR-like_helical_dom_sf"/>
</dbReference>
<feature type="repeat" description="TPR" evidence="3">
    <location>
        <begin position="51"/>
        <end position="84"/>
    </location>
</feature>
<dbReference type="InterPro" id="IPR050498">
    <property type="entry name" value="Ycf3"/>
</dbReference>
<proteinExistence type="predicted"/>
<dbReference type="HOGENOM" id="CLU_985901_0_0_9"/>
<evidence type="ECO:0000256" key="1">
    <source>
        <dbReference type="ARBA" id="ARBA00022737"/>
    </source>
</evidence>
<keyword evidence="2 3" id="KW-0802">TPR repeat</keyword>
<organism evidence="4 5">
    <name type="scientific">Enterocloster bolteae (strain ATCC BAA-613 / DSM 15670 / CCUG 46953 / JCM 12243 / WAL 16351)</name>
    <name type="common">Clostridium bolteae</name>
    <dbReference type="NCBI Taxonomy" id="411902"/>
    <lineage>
        <taxon>Bacteria</taxon>
        <taxon>Bacillati</taxon>
        <taxon>Bacillota</taxon>
        <taxon>Clostridia</taxon>
        <taxon>Lachnospirales</taxon>
        <taxon>Lachnospiraceae</taxon>
        <taxon>Enterocloster</taxon>
    </lineage>
</organism>
<dbReference type="PaxDb" id="411902-CLOBOL_00765"/>
<evidence type="ECO:0000256" key="3">
    <source>
        <dbReference type="PROSITE-ProRule" id="PRU00339"/>
    </source>
</evidence>
<dbReference type="PANTHER" id="PTHR44858:SF1">
    <property type="entry name" value="UDP-N-ACETYLGLUCOSAMINE--PEPTIDE N-ACETYLGLUCOSAMINYLTRANSFERASE SPINDLY-RELATED"/>
    <property type="match status" value="1"/>
</dbReference>
<dbReference type="Proteomes" id="UP000005396">
    <property type="component" value="Unassembled WGS sequence"/>
</dbReference>
<gene>
    <name evidence="4" type="ORF">CLOBOL_00765</name>
</gene>
<dbReference type="EMBL" id="ABCC02000010">
    <property type="protein sequence ID" value="EDP18831.1"/>
    <property type="molecule type" value="Genomic_DNA"/>
</dbReference>
<protein>
    <submittedName>
        <fullName evidence="4">Uncharacterized protein</fullName>
    </submittedName>
</protein>
<sequence length="282" mass="33188">MIFYNYQFIIRRMNHMVRSENQVANPVRTNIELSEKVLELNKQLAKDPENAELWIKRGLALVEQNLMREAVESYSKALCLDPFNWLGYRNRAHRHLSCWEFQEACSDFIMSTRLVPNTVDIHEIWEAWYLLALSHYLLGEYEKAADAYKTCYSLARGDDIITTTGWYWSTLMRLDRKEEAEGILAFITKDMKFEASREAYFSTLRMFKGWVSPEDTEAQCNMPDCKDKFTRLYAISNYYYITGDLDNSNRVIDRILDEAGPEWWMVFGYLAAMVDKKARSNA</sequence>
<evidence type="ECO:0000313" key="4">
    <source>
        <dbReference type="EMBL" id="EDP18831.1"/>
    </source>
</evidence>
<keyword evidence="1" id="KW-0677">Repeat</keyword>
<feature type="repeat" description="TPR" evidence="3">
    <location>
        <begin position="125"/>
        <end position="158"/>
    </location>
</feature>
<accession>A8RIR9</accession>
<dbReference type="AlphaFoldDB" id="A8RIR9"/>
<reference evidence="4 5" key="1">
    <citation type="submission" date="2007-08" db="EMBL/GenBank/DDBJ databases">
        <authorList>
            <person name="Fulton L."/>
            <person name="Clifton S."/>
            <person name="Fulton B."/>
            <person name="Xu J."/>
            <person name="Minx P."/>
            <person name="Pepin K.H."/>
            <person name="Johnson M."/>
            <person name="Thiruvilangam P."/>
            <person name="Bhonagiri V."/>
            <person name="Nash W.E."/>
            <person name="Mardis E.R."/>
            <person name="Wilson R.K."/>
        </authorList>
    </citation>
    <scope>NUCLEOTIDE SEQUENCE [LARGE SCALE GENOMIC DNA]</scope>
    <source>
        <strain evidence="5">ATCC BAA-613 / DSM 15670 / CCUG 46953 / JCM 12243 / WAL 16351</strain>
    </source>
</reference>
<dbReference type="InterPro" id="IPR013105">
    <property type="entry name" value="TPR_2"/>
</dbReference>
<dbReference type="eggNOG" id="COG0457">
    <property type="taxonomic scope" value="Bacteria"/>
</dbReference>
<dbReference type="GO" id="GO:0009279">
    <property type="term" value="C:cell outer membrane"/>
    <property type="evidence" value="ECO:0007669"/>
    <property type="project" value="TreeGrafter"/>
</dbReference>
<dbReference type="InterPro" id="IPR019734">
    <property type="entry name" value="TPR_rpt"/>
</dbReference>